<feature type="region of interest" description="Disordered" evidence="1">
    <location>
        <begin position="1"/>
        <end position="30"/>
    </location>
</feature>
<proteinExistence type="predicted"/>
<feature type="non-terminal residue" evidence="2">
    <location>
        <position position="1"/>
    </location>
</feature>
<gene>
    <name evidence="2" type="ORF">METZ01_LOCUS242220</name>
</gene>
<dbReference type="EMBL" id="UINC01062592">
    <property type="protein sequence ID" value="SVB89366.1"/>
    <property type="molecule type" value="Genomic_DNA"/>
</dbReference>
<sequence>KMTNVVKGHGNFKVENEHSTADKEDYYAPH</sequence>
<name>A0A382HPW8_9ZZZZ</name>
<protein>
    <submittedName>
        <fullName evidence="2">Uncharacterized protein</fullName>
    </submittedName>
</protein>
<reference evidence="2" key="1">
    <citation type="submission" date="2018-05" db="EMBL/GenBank/DDBJ databases">
        <authorList>
            <person name="Lanie J.A."/>
            <person name="Ng W.-L."/>
            <person name="Kazmierczak K.M."/>
            <person name="Andrzejewski T.M."/>
            <person name="Davidsen T.M."/>
            <person name="Wayne K.J."/>
            <person name="Tettelin H."/>
            <person name="Glass J.I."/>
            <person name="Rusch D."/>
            <person name="Podicherti R."/>
            <person name="Tsui H.-C.T."/>
            <person name="Winkler M.E."/>
        </authorList>
    </citation>
    <scope>NUCLEOTIDE SEQUENCE</scope>
</reference>
<evidence type="ECO:0000313" key="2">
    <source>
        <dbReference type="EMBL" id="SVB89366.1"/>
    </source>
</evidence>
<organism evidence="2">
    <name type="scientific">marine metagenome</name>
    <dbReference type="NCBI Taxonomy" id="408172"/>
    <lineage>
        <taxon>unclassified sequences</taxon>
        <taxon>metagenomes</taxon>
        <taxon>ecological metagenomes</taxon>
    </lineage>
</organism>
<dbReference type="AlphaFoldDB" id="A0A382HPW8"/>
<evidence type="ECO:0000256" key="1">
    <source>
        <dbReference type="SAM" id="MobiDB-lite"/>
    </source>
</evidence>
<accession>A0A382HPW8</accession>
<feature type="compositionally biased region" description="Basic and acidic residues" evidence="1">
    <location>
        <begin position="12"/>
        <end position="30"/>
    </location>
</feature>